<evidence type="ECO:0000313" key="5">
    <source>
        <dbReference type="EMBL" id="KAJ1527735.1"/>
    </source>
</evidence>
<feature type="signal peptide" evidence="4">
    <location>
        <begin position="1"/>
        <end position="19"/>
    </location>
</feature>
<keyword evidence="2" id="KW-0090">Biological rhythms</keyword>
<comment type="similarity">
    <text evidence="3">Belongs to the TO family.</text>
</comment>
<evidence type="ECO:0000256" key="4">
    <source>
        <dbReference type="SAM" id="SignalP"/>
    </source>
</evidence>
<dbReference type="PANTHER" id="PTHR11008:SF18">
    <property type="entry name" value="BCDNA.GH05536-RELATED"/>
    <property type="match status" value="1"/>
</dbReference>
<evidence type="ECO:0000313" key="6">
    <source>
        <dbReference type="Proteomes" id="UP001075354"/>
    </source>
</evidence>
<evidence type="ECO:0008006" key="7">
    <source>
        <dbReference type="Google" id="ProtNLM"/>
    </source>
</evidence>
<dbReference type="AlphaFoldDB" id="A0AAV7XPJ4"/>
<accession>A0AAV7XPJ4</accession>
<keyword evidence="6" id="KW-1185">Reference proteome</keyword>
<reference evidence="5" key="1">
    <citation type="submission" date="2022-12" db="EMBL/GenBank/DDBJ databases">
        <title>Chromosome-level genome assembly of the bean flower thrips Megalurothrips usitatus.</title>
        <authorList>
            <person name="Ma L."/>
            <person name="Liu Q."/>
            <person name="Li H."/>
            <person name="Cai W."/>
        </authorList>
    </citation>
    <scope>NUCLEOTIDE SEQUENCE</scope>
    <source>
        <strain evidence="5">Cailab_2022a</strain>
    </source>
</reference>
<dbReference type="SMART" id="SM00700">
    <property type="entry name" value="JHBP"/>
    <property type="match status" value="1"/>
</dbReference>
<proteinExistence type="inferred from homology"/>
<dbReference type="Gene3D" id="3.15.10.30">
    <property type="entry name" value="Haemolymph juvenile hormone binding protein"/>
    <property type="match status" value="1"/>
</dbReference>
<feature type="chain" id="PRO_5043753777" description="Protein takeout-like" evidence="4">
    <location>
        <begin position="20"/>
        <end position="249"/>
    </location>
</feature>
<evidence type="ECO:0000256" key="2">
    <source>
        <dbReference type="ARBA" id="ARBA00023108"/>
    </source>
</evidence>
<evidence type="ECO:0000256" key="1">
    <source>
        <dbReference type="ARBA" id="ARBA00022729"/>
    </source>
</evidence>
<sequence>MRSFLILVVGLAAVQLAASKNLPSNWPACKRNDPDLKTCVRDAALIAIKEISEKGAKEFGVFPLDPMRISAIDIDQGSGPVSIELHFTDLDIYGLKGCEMGPVDVDVEKYHFHAPVSFPKGAVMKGRYRVDGKVLVLPIKGEGKAELQLENITAWVDLKGKEQIRKGVKYIGVESFDFDFETTRLKISMENLFNGNKALSENMNNFMNQNWNEILQELKPAVKQAFGSAWGDVSNRIFTKIPYDTIFPK</sequence>
<dbReference type="InterPro" id="IPR038606">
    <property type="entry name" value="To_sf"/>
</dbReference>
<gene>
    <name evidence="5" type="ORF">ONE63_007692</name>
</gene>
<dbReference type="Proteomes" id="UP001075354">
    <property type="component" value="Chromosome 5"/>
</dbReference>
<protein>
    <recommendedName>
        <fullName evidence="7">Protein takeout-like</fullName>
    </recommendedName>
</protein>
<dbReference type="GO" id="GO:0007623">
    <property type="term" value="P:circadian rhythm"/>
    <property type="evidence" value="ECO:0007669"/>
    <property type="project" value="UniProtKB-ARBA"/>
</dbReference>
<name>A0AAV7XPJ4_9NEOP</name>
<dbReference type="InterPro" id="IPR010562">
    <property type="entry name" value="Haemolymph_juvenile_hormone-bd"/>
</dbReference>
<dbReference type="GO" id="GO:0005615">
    <property type="term" value="C:extracellular space"/>
    <property type="evidence" value="ECO:0007669"/>
    <property type="project" value="TreeGrafter"/>
</dbReference>
<organism evidence="5 6">
    <name type="scientific">Megalurothrips usitatus</name>
    <name type="common">bean blossom thrips</name>
    <dbReference type="NCBI Taxonomy" id="439358"/>
    <lineage>
        <taxon>Eukaryota</taxon>
        <taxon>Metazoa</taxon>
        <taxon>Ecdysozoa</taxon>
        <taxon>Arthropoda</taxon>
        <taxon>Hexapoda</taxon>
        <taxon>Insecta</taxon>
        <taxon>Pterygota</taxon>
        <taxon>Neoptera</taxon>
        <taxon>Paraneoptera</taxon>
        <taxon>Thysanoptera</taxon>
        <taxon>Terebrantia</taxon>
        <taxon>Thripoidea</taxon>
        <taxon>Thripidae</taxon>
        <taxon>Megalurothrips</taxon>
    </lineage>
</organism>
<comment type="caution">
    <text evidence="5">The sequence shown here is derived from an EMBL/GenBank/DDBJ whole genome shotgun (WGS) entry which is preliminary data.</text>
</comment>
<dbReference type="FunFam" id="3.15.10.30:FF:000001">
    <property type="entry name" value="Takeout-like protein 1"/>
    <property type="match status" value="1"/>
</dbReference>
<keyword evidence="1 4" id="KW-0732">Signal</keyword>
<dbReference type="Pfam" id="PF06585">
    <property type="entry name" value="JHBP"/>
    <property type="match status" value="1"/>
</dbReference>
<evidence type="ECO:0000256" key="3">
    <source>
        <dbReference type="ARBA" id="ARBA00060902"/>
    </source>
</evidence>
<dbReference type="EMBL" id="JAPTSV010000005">
    <property type="protein sequence ID" value="KAJ1527735.1"/>
    <property type="molecule type" value="Genomic_DNA"/>
</dbReference>
<dbReference type="PANTHER" id="PTHR11008">
    <property type="entry name" value="PROTEIN TAKEOUT-LIKE PROTEIN"/>
    <property type="match status" value="1"/>
</dbReference>